<dbReference type="GO" id="GO:0005085">
    <property type="term" value="F:guanyl-nucleotide exchange factor activity"/>
    <property type="evidence" value="ECO:0007669"/>
    <property type="project" value="UniProtKB-KW"/>
</dbReference>
<dbReference type="InterPro" id="IPR026506">
    <property type="entry name" value="GDPGP"/>
</dbReference>
<protein>
    <recommendedName>
        <fullName evidence="6">GDP-D-glucose phosphorylase 1</fullName>
        <ecNumber evidence="5">2.7.7.78</ecNumber>
    </recommendedName>
</protein>
<evidence type="ECO:0000256" key="3">
    <source>
        <dbReference type="ARBA" id="ARBA00004496"/>
    </source>
</evidence>
<evidence type="ECO:0000256" key="2">
    <source>
        <dbReference type="ARBA" id="ARBA00003049"/>
    </source>
</evidence>
<dbReference type="GO" id="GO:0000166">
    <property type="term" value="F:nucleotide binding"/>
    <property type="evidence" value="ECO:0007669"/>
    <property type="project" value="UniProtKB-KW"/>
</dbReference>
<evidence type="ECO:0000256" key="4">
    <source>
        <dbReference type="ARBA" id="ARBA00006451"/>
    </source>
</evidence>
<evidence type="ECO:0000313" key="16">
    <source>
        <dbReference type="Proteomes" id="UP000708208"/>
    </source>
</evidence>
<evidence type="ECO:0000256" key="6">
    <source>
        <dbReference type="ARBA" id="ARBA00018857"/>
    </source>
</evidence>
<dbReference type="Pfam" id="PF26216">
    <property type="entry name" value="GDPGP1_C"/>
    <property type="match status" value="1"/>
</dbReference>
<dbReference type="InterPro" id="IPR058866">
    <property type="entry name" value="GDPGP1_N"/>
</dbReference>
<dbReference type="AlphaFoldDB" id="A0A8J2PRI9"/>
<dbReference type="PANTHER" id="PTHR20884">
    <property type="entry name" value="GDP-D-GLUCOSE PHOSPHORYLASE 1"/>
    <property type="match status" value="1"/>
</dbReference>
<dbReference type="GO" id="GO:0016787">
    <property type="term" value="F:hydrolase activity"/>
    <property type="evidence" value="ECO:0007669"/>
    <property type="project" value="UniProtKB-KW"/>
</dbReference>
<feature type="domain" description="GDPGP1-like C-terminal" evidence="13">
    <location>
        <begin position="265"/>
        <end position="397"/>
    </location>
</feature>
<sequence>MSCVFTYDFKNLSIHSTSTNETREAENENNVNENGRAQEEVEVSCCGENLQNEDKFDMLLSNLWDSAQEKGLFRYKFKKLPSKVLPGKYQFFTQLNPDRAEKRREPEVIESLHQPFSESQFNFHKVRPQEILLQLKPWWSTKACGSSKTVCMVPPDINKPSLLSHDELLSDESDHKILINVSPFEYGNVLLVPFINSNHPQLITREGLRLALELLLLSRSRDFRVGFNSLCAYASVNHCHFHAYYLQHRLYLERTELKPLSGSCLEICNYPAPGFAFVLTDLKDEEMLDKFITETYKLIVFLQENNIPYNLFLMRGLAPGISEQTDAIRLFLWARSPSFGNKVCDAFNPALCELGGHFPIKNEAAYENINEDFASAELRSITEDVFTKIRNQVVSLYSNANL</sequence>
<evidence type="ECO:0000256" key="9">
    <source>
        <dbReference type="ARBA" id="ARBA00022679"/>
    </source>
</evidence>
<keyword evidence="7" id="KW-0963">Cytoplasm</keyword>
<evidence type="ECO:0000256" key="7">
    <source>
        <dbReference type="ARBA" id="ARBA00022490"/>
    </source>
</evidence>
<comment type="catalytic activity">
    <reaction evidence="1">
        <text>GDP-alpha-D-glucose + phosphate = alpha-D-glucose 1-phosphate + GDP + H(+)</text>
        <dbReference type="Rhea" id="RHEA:30387"/>
        <dbReference type="ChEBI" id="CHEBI:15378"/>
        <dbReference type="ChEBI" id="CHEBI:43474"/>
        <dbReference type="ChEBI" id="CHEBI:58189"/>
        <dbReference type="ChEBI" id="CHEBI:58601"/>
        <dbReference type="ChEBI" id="CHEBI:62230"/>
        <dbReference type="EC" id="2.7.7.78"/>
    </reaction>
</comment>
<keyword evidence="8" id="KW-0344">Guanine-nucleotide releasing factor</keyword>
<comment type="similarity">
    <text evidence="4">Belongs to the GDPGP1 family.</text>
</comment>
<name>A0A8J2PRI9_9HEXA</name>
<dbReference type="InterPro" id="IPR058865">
    <property type="entry name" value="GDPGP1_C"/>
</dbReference>
<feature type="domain" description="GDPGP1-like N-terminal" evidence="14">
    <location>
        <begin position="55"/>
        <end position="244"/>
    </location>
</feature>
<dbReference type="EC" id="2.7.7.78" evidence="5"/>
<keyword evidence="10" id="KW-0548">Nucleotidyltransferase</keyword>
<comment type="caution">
    <text evidence="15">The sequence shown here is derived from an EMBL/GenBank/DDBJ whole genome shotgun (WGS) entry which is preliminary data.</text>
</comment>
<dbReference type="EMBL" id="CAJVCH010570045">
    <property type="protein sequence ID" value="CAG7833865.1"/>
    <property type="molecule type" value="Genomic_DNA"/>
</dbReference>
<evidence type="ECO:0000256" key="11">
    <source>
        <dbReference type="ARBA" id="ARBA00022741"/>
    </source>
</evidence>
<evidence type="ECO:0000256" key="10">
    <source>
        <dbReference type="ARBA" id="ARBA00022695"/>
    </source>
</evidence>
<accession>A0A8J2PRI9</accession>
<comment type="subcellular location">
    <subcellularLocation>
        <location evidence="3">Cytoplasm</location>
    </subcellularLocation>
</comment>
<keyword evidence="9" id="KW-0808">Transferase</keyword>
<evidence type="ECO:0000256" key="12">
    <source>
        <dbReference type="ARBA" id="ARBA00022801"/>
    </source>
</evidence>
<dbReference type="Proteomes" id="UP000708208">
    <property type="component" value="Unassembled WGS sequence"/>
</dbReference>
<reference evidence="15" key="1">
    <citation type="submission" date="2021-06" db="EMBL/GenBank/DDBJ databases">
        <authorList>
            <person name="Hodson N. C."/>
            <person name="Mongue J. A."/>
            <person name="Jaron S. K."/>
        </authorList>
    </citation>
    <scope>NUCLEOTIDE SEQUENCE</scope>
</reference>
<evidence type="ECO:0000259" key="13">
    <source>
        <dbReference type="Pfam" id="PF26216"/>
    </source>
</evidence>
<evidence type="ECO:0000256" key="5">
    <source>
        <dbReference type="ARBA" id="ARBA00012507"/>
    </source>
</evidence>
<gene>
    <name evidence="15" type="ORF">AFUS01_LOCUS43440</name>
</gene>
<dbReference type="GO" id="GO:0080048">
    <property type="term" value="F:GDP-D-glucose phosphorylase activity"/>
    <property type="evidence" value="ECO:0007669"/>
    <property type="project" value="UniProtKB-EC"/>
</dbReference>
<evidence type="ECO:0000259" key="14">
    <source>
        <dbReference type="Pfam" id="PF26217"/>
    </source>
</evidence>
<dbReference type="GO" id="GO:0006006">
    <property type="term" value="P:glucose metabolic process"/>
    <property type="evidence" value="ECO:0007669"/>
    <property type="project" value="TreeGrafter"/>
</dbReference>
<evidence type="ECO:0000313" key="15">
    <source>
        <dbReference type="EMBL" id="CAG7833865.1"/>
    </source>
</evidence>
<dbReference type="PANTHER" id="PTHR20884:SF8">
    <property type="entry name" value="GDP-D-GLUCOSE PHOSPHORYLASE 1"/>
    <property type="match status" value="1"/>
</dbReference>
<keyword evidence="16" id="KW-1185">Reference proteome</keyword>
<dbReference type="GO" id="GO:0005737">
    <property type="term" value="C:cytoplasm"/>
    <property type="evidence" value="ECO:0007669"/>
    <property type="project" value="UniProtKB-SubCell"/>
</dbReference>
<keyword evidence="12" id="KW-0378">Hydrolase</keyword>
<organism evidence="15 16">
    <name type="scientific">Allacma fusca</name>
    <dbReference type="NCBI Taxonomy" id="39272"/>
    <lineage>
        <taxon>Eukaryota</taxon>
        <taxon>Metazoa</taxon>
        <taxon>Ecdysozoa</taxon>
        <taxon>Arthropoda</taxon>
        <taxon>Hexapoda</taxon>
        <taxon>Collembola</taxon>
        <taxon>Symphypleona</taxon>
        <taxon>Sminthuridae</taxon>
        <taxon>Allacma</taxon>
    </lineage>
</organism>
<comment type="function">
    <text evidence="2">Specific and highly efficient GDP-D-glucose phosphorylase regulating the levels of GDP-D-glucose in cells.</text>
</comment>
<dbReference type="OrthoDB" id="417175at2759"/>
<proteinExistence type="inferred from homology"/>
<evidence type="ECO:0000256" key="1">
    <source>
        <dbReference type="ARBA" id="ARBA00000063"/>
    </source>
</evidence>
<evidence type="ECO:0000256" key="8">
    <source>
        <dbReference type="ARBA" id="ARBA00022658"/>
    </source>
</evidence>
<keyword evidence="11" id="KW-0547">Nucleotide-binding</keyword>
<dbReference type="Pfam" id="PF26217">
    <property type="entry name" value="GDPGP1_N"/>
    <property type="match status" value="1"/>
</dbReference>